<dbReference type="Gene3D" id="2.170.130.10">
    <property type="entry name" value="TonB-dependent receptor, plug domain"/>
    <property type="match status" value="1"/>
</dbReference>
<evidence type="ECO:0000256" key="11">
    <source>
        <dbReference type="RuleBase" id="RU003357"/>
    </source>
</evidence>
<keyword evidence="3 10" id="KW-1134">Transmembrane beta strand</keyword>
<dbReference type="OrthoDB" id="9768177at2"/>
<evidence type="ECO:0000256" key="9">
    <source>
        <dbReference type="ARBA" id="ARBA00023237"/>
    </source>
</evidence>
<comment type="subcellular location">
    <subcellularLocation>
        <location evidence="1 10">Cell outer membrane</location>
        <topology evidence="1 10">Multi-pass membrane protein</topology>
    </subcellularLocation>
</comment>
<dbReference type="GO" id="GO:0009279">
    <property type="term" value="C:cell outer membrane"/>
    <property type="evidence" value="ECO:0007669"/>
    <property type="project" value="UniProtKB-SubCell"/>
</dbReference>
<dbReference type="InterPro" id="IPR011662">
    <property type="entry name" value="Secretin/TonB_short_N"/>
</dbReference>
<evidence type="ECO:0000313" key="13">
    <source>
        <dbReference type="EMBL" id="TDN99048.1"/>
    </source>
</evidence>
<organism evidence="13 14">
    <name type="scientific">Sunxiuqinia elliptica</name>
    <dbReference type="NCBI Taxonomy" id="655355"/>
    <lineage>
        <taxon>Bacteria</taxon>
        <taxon>Pseudomonadati</taxon>
        <taxon>Bacteroidota</taxon>
        <taxon>Bacteroidia</taxon>
        <taxon>Marinilabiliales</taxon>
        <taxon>Prolixibacteraceae</taxon>
        <taxon>Sunxiuqinia</taxon>
    </lineage>
</organism>
<accession>A0A4V3BXJ2</accession>
<gene>
    <name evidence="13" type="ORF">DET52_107180</name>
</gene>
<evidence type="ECO:0000256" key="2">
    <source>
        <dbReference type="ARBA" id="ARBA00022448"/>
    </source>
</evidence>
<dbReference type="Gene3D" id="2.60.40.1120">
    <property type="entry name" value="Carboxypeptidase-like, regulatory domain"/>
    <property type="match status" value="1"/>
</dbReference>
<feature type="domain" description="Secretin/TonB short N-terminal" evidence="12">
    <location>
        <begin position="70"/>
        <end position="121"/>
    </location>
</feature>
<dbReference type="Pfam" id="PF07715">
    <property type="entry name" value="Plug"/>
    <property type="match status" value="1"/>
</dbReference>
<dbReference type="InterPro" id="IPR008969">
    <property type="entry name" value="CarboxyPept-like_regulatory"/>
</dbReference>
<dbReference type="InterPro" id="IPR000531">
    <property type="entry name" value="Beta-barrel_TonB"/>
</dbReference>
<dbReference type="InterPro" id="IPR036942">
    <property type="entry name" value="Beta-barrel_TonB_sf"/>
</dbReference>
<evidence type="ECO:0000256" key="3">
    <source>
        <dbReference type="ARBA" id="ARBA00022452"/>
    </source>
</evidence>
<keyword evidence="6" id="KW-0408">Iron</keyword>
<dbReference type="Proteomes" id="UP000294848">
    <property type="component" value="Unassembled WGS sequence"/>
</dbReference>
<comment type="similarity">
    <text evidence="10 11">Belongs to the TonB-dependent receptor family.</text>
</comment>
<dbReference type="SUPFAM" id="SSF49464">
    <property type="entry name" value="Carboxypeptidase regulatory domain-like"/>
    <property type="match status" value="1"/>
</dbReference>
<dbReference type="InterPro" id="IPR023997">
    <property type="entry name" value="TonB-dep_OMP_SusC/RagA_CS"/>
</dbReference>
<dbReference type="InterPro" id="IPR039426">
    <property type="entry name" value="TonB-dep_rcpt-like"/>
</dbReference>
<name>A0A4V3BXJ2_9BACT</name>
<dbReference type="GO" id="GO:0006826">
    <property type="term" value="P:iron ion transport"/>
    <property type="evidence" value="ECO:0007669"/>
    <property type="project" value="UniProtKB-KW"/>
</dbReference>
<dbReference type="RefSeq" id="WP_133465774.1">
    <property type="nucleotide sequence ID" value="NZ_SNWI01000007.1"/>
</dbReference>
<dbReference type="InterPro" id="IPR012910">
    <property type="entry name" value="Plug_dom"/>
</dbReference>
<dbReference type="Pfam" id="PF13715">
    <property type="entry name" value="CarbopepD_reg_2"/>
    <property type="match status" value="1"/>
</dbReference>
<keyword evidence="5 10" id="KW-0812">Transmembrane</keyword>
<dbReference type="NCBIfam" id="TIGR04056">
    <property type="entry name" value="OMP_RagA_SusC"/>
    <property type="match status" value="1"/>
</dbReference>
<dbReference type="AlphaFoldDB" id="A0A4V3BXJ2"/>
<sequence length="1179" mass="132002">MKKKRICVAESFCAPIKIWRIMRLSLFFVLVCIAQVWATNSYSQQTRLTMNLSNVKVIDVLNEIEEKTEYFFLFNQKLVNVDRVVNVKVNQQKVEEVLSLLFDDYSIDYRIMDRQILLSTRNITNKNTKRTISGNVTNESGQPIPGATVVVKGTSHGVITDPDGNFQLTNVEVGQTIVISFLGMTTKEIPITIQTNLEIILSESTIGLDEVVAIGYGTMKKSDLTGAVASVKQGVLEQTKESSFIKSLQGRVAGVQIRTGSGEPGSGSKVIIRGANTIAGNSDPLYVIDGIQINESDASIASPRFGDNSRRNPLSSINPADIVSIEVLKDASSTAIYGSKGANGVILVTTRQGKKGEPEIMYDGSTGVSYPSRKIDVLNGGQWINYLKDWLLMPDKKRIVYGYFSDWFFFENAGETEPSKMIPRDVYALPEYNWQNEMYRTALRTTHSLSVSGGNQYTKYSASIGYNYEEGLLLNNDYSRYNANLKLNHSKKRIKLDFAFRSSYSRYTGAAQSGDGYNNMGILQTAVISRPLIFSNPLADETLGGWKAPTENLNHVDRITSSPNVSSHTSFNYKLLDGLYIGTTISGTIVPSRTTEFYGKKTPWGFYLNGRAAITNSEWLGWANVNTLSYEVNFKNNTRLNTFGAFELNGSRYENSSIIKSNFAEETTGVYDINKGVIFEGASSGAGLTRRASFLGRANYNMFDRYLITTSLRADGSDRFGEDNRWGYFPSFAVAWRVSEESFMKHMEQVDNLKLRLSYGRTGNSNIPQFRYMARMGNSFYNDRLGLVPSSMPNPSLKWETTVQYNAGLDLTLFKNSINLSGDIYSKQTTDMLYQAIIPAQSGFKSQWQNLGKIDNKGIELSINTHNVSTTNFDWTSGLTFSSNRNKVVEIGNGLDEAPIGAGYWSLSYIKINDVGRIMKDQPIGVMYGYEMEGIYQLDDFSGWTDKTGTLEPNDPNIPWQERGWILKPGISDASGIASLRPGTFKFKNLDGSEDMKITEEDKTIIGKSQPKFFGGLSNNFRFKQFELDLFFDYAVGGKVFNSTKFELEGAYYGEYYNITQDFWENRWTPDNPTNEYPTYSNVGYYNSLAAQPNSYFVEDASYLRLQNVSFSYRFSKSFTKRIGIKNLKLYYSASNLFTITSYSGFTPEIDSGAPLLSGFDSIGYPRATSHVLGINLTL</sequence>
<evidence type="ECO:0000256" key="10">
    <source>
        <dbReference type="PROSITE-ProRule" id="PRU01360"/>
    </source>
</evidence>
<keyword evidence="8 10" id="KW-0472">Membrane</keyword>
<dbReference type="InterPro" id="IPR023996">
    <property type="entry name" value="TonB-dep_OMP_SusC/RagA"/>
</dbReference>
<keyword evidence="2 10" id="KW-0813">Transport</keyword>
<keyword evidence="4" id="KW-0406">Ion transport</keyword>
<dbReference type="Gene3D" id="2.40.170.20">
    <property type="entry name" value="TonB-dependent receptor, beta-barrel domain"/>
    <property type="match status" value="1"/>
</dbReference>
<proteinExistence type="inferred from homology"/>
<evidence type="ECO:0000256" key="4">
    <source>
        <dbReference type="ARBA" id="ARBA00022496"/>
    </source>
</evidence>
<evidence type="ECO:0000256" key="1">
    <source>
        <dbReference type="ARBA" id="ARBA00004571"/>
    </source>
</evidence>
<evidence type="ECO:0000256" key="6">
    <source>
        <dbReference type="ARBA" id="ARBA00023004"/>
    </source>
</evidence>
<dbReference type="InterPro" id="IPR037066">
    <property type="entry name" value="Plug_dom_sf"/>
</dbReference>
<keyword evidence="7 11" id="KW-0798">TonB box</keyword>
<evidence type="ECO:0000313" key="14">
    <source>
        <dbReference type="Proteomes" id="UP000294848"/>
    </source>
</evidence>
<dbReference type="Pfam" id="PF07660">
    <property type="entry name" value="STN"/>
    <property type="match status" value="1"/>
</dbReference>
<protein>
    <submittedName>
        <fullName evidence="13">TonB-linked SusC/RagA family outer membrane protein</fullName>
    </submittedName>
</protein>
<keyword evidence="9 10" id="KW-0998">Cell outer membrane</keyword>
<comment type="caution">
    <text evidence="13">The sequence shown here is derived from an EMBL/GenBank/DDBJ whole genome shotgun (WGS) entry which is preliminary data.</text>
</comment>
<evidence type="ECO:0000259" key="12">
    <source>
        <dbReference type="SMART" id="SM00965"/>
    </source>
</evidence>
<dbReference type="NCBIfam" id="TIGR04057">
    <property type="entry name" value="SusC_RagA_signa"/>
    <property type="match status" value="1"/>
</dbReference>
<dbReference type="PROSITE" id="PS52016">
    <property type="entry name" value="TONB_DEPENDENT_REC_3"/>
    <property type="match status" value="1"/>
</dbReference>
<reference evidence="13 14" key="1">
    <citation type="submission" date="2019-03" db="EMBL/GenBank/DDBJ databases">
        <title>Freshwater and sediment microbial communities from various areas in North America, analyzing microbe dynamics in response to fracking.</title>
        <authorList>
            <person name="Lamendella R."/>
        </authorList>
    </citation>
    <scope>NUCLEOTIDE SEQUENCE [LARGE SCALE GENOMIC DNA]</scope>
    <source>
        <strain evidence="13 14">114D</strain>
    </source>
</reference>
<evidence type="ECO:0000256" key="5">
    <source>
        <dbReference type="ARBA" id="ARBA00022692"/>
    </source>
</evidence>
<keyword evidence="4" id="KW-0410">Iron transport</keyword>
<evidence type="ECO:0000256" key="8">
    <source>
        <dbReference type="ARBA" id="ARBA00023136"/>
    </source>
</evidence>
<dbReference type="Pfam" id="PF00593">
    <property type="entry name" value="TonB_dep_Rec_b-barrel"/>
    <property type="match status" value="1"/>
</dbReference>
<dbReference type="SMART" id="SM00965">
    <property type="entry name" value="STN"/>
    <property type="match status" value="1"/>
</dbReference>
<dbReference type="SUPFAM" id="SSF56935">
    <property type="entry name" value="Porins"/>
    <property type="match status" value="1"/>
</dbReference>
<evidence type="ECO:0000256" key="7">
    <source>
        <dbReference type="ARBA" id="ARBA00023077"/>
    </source>
</evidence>
<dbReference type="EMBL" id="SNWI01000007">
    <property type="protein sequence ID" value="TDN99048.1"/>
    <property type="molecule type" value="Genomic_DNA"/>
</dbReference>